<evidence type="ECO:0000256" key="2">
    <source>
        <dbReference type="ARBA" id="ARBA00023157"/>
    </source>
</evidence>
<dbReference type="AlphaFoldDB" id="A0A6P6NGG5"/>
<dbReference type="RefSeq" id="XP_026108047.1">
    <property type="nucleotide sequence ID" value="XM_026252262.1"/>
</dbReference>
<gene>
    <name evidence="5" type="primary">LOC113080020</name>
</gene>
<keyword evidence="1" id="KW-0732">Signal</keyword>
<evidence type="ECO:0000313" key="5">
    <source>
        <dbReference type="RefSeq" id="XP_026108047.1"/>
    </source>
</evidence>
<feature type="domain" description="UMOD/GP2/OIT3-like D8C" evidence="3">
    <location>
        <begin position="43"/>
        <end position="128"/>
    </location>
</feature>
<dbReference type="Pfam" id="PF23283">
    <property type="entry name" value="D8C_UMOD"/>
    <property type="match status" value="5"/>
</dbReference>
<reference evidence="5" key="1">
    <citation type="submission" date="2025-08" db="UniProtKB">
        <authorList>
            <consortium name="RefSeq"/>
        </authorList>
    </citation>
    <scope>IDENTIFICATION</scope>
    <source>
        <strain evidence="5">Wakin</strain>
        <tissue evidence="5">Muscle</tissue>
    </source>
</reference>
<evidence type="ECO:0000259" key="3">
    <source>
        <dbReference type="Pfam" id="PF23283"/>
    </source>
</evidence>
<dbReference type="PANTHER" id="PTHR36191:SF4">
    <property type="entry name" value="VWFD DOMAIN-CONTAINING PROTEIN"/>
    <property type="match status" value="1"/>
</dbReference>
<proteinExistence type="predicted"/>
<keyword evidence="2" id="KW-1015">Disulfide bond</keyword>
<feature type="domain" description="UMOD/GP2/OIT3-like D8C" evidence="3">
    <location>
        <begin position="179"/>
        <end position="259"/>
    </location>
</feature>
<dbReference type="PANTHER" id="PTHR36191">
    <property type="entry name" value="ENDO/EXONUCLEASE/PHOSPHATASE DOMAIN-CONTAINING PROTEIN-RELATED"/>
    <property type="match status" value="1"/>
</dbReference>
<dbReference type="KEGG" id="caua:113080020"/>
<dbReference type="OrthoDB" id="9987373at2759"/>
<feature type="non-terminal residue" evidence="5">
    <location>
        <position position="1"/>
    </location>
</feature>
<keyword evidence="4" id="KW-1185">Reference proteome</keyword>
<feature type="domain" description="UMOD/GP2/OIT3-like D8C" evidence="3">
    <location>
        <begin position="326"/>
        <end position="406"/>
    </location>
</feature>
<dbReference type="InterPro" id="IPR057774">
    <property type="entry name" value="D8C_UMOD/GP2/OIT3-like"/>
</dbReference>
<feature type="domain" description="UMOD/GP2/OIT3-like D8C" evidence="3">
    <location>
        <begin position="616"/>
        <end position="703"/>
    </location>
</feature>
<name>A0A6P6NGG5_CARAU</name>
<protein>
    <submittedName>
        <fullName evidence="5">Uncharacterized protein LOC113080020</fullName>
    </submittedName>
</protein>
<feature type="domain" description="UMOD/GP2/OIT3-like D8C" evidence="3">
    <location>
        <begin position="458"/>
        <end position="544"/>
    </location>
</feature>
<evidence type="ECO:0000313" key="4">
    <source>
        <dbReference type="Proteomes" id="UP000515129"/>
    </source>
</evidence>
<organism evidence="4 5">
    <name type="scientific">Carassius auratus</name>
    <name type="common">Goldfish</name>
    <dbReference type="NCBI Taxonomy" id="7957"/>
    <lineage>
        <taxon>Eukaryota</taxon>
        <taxon>Metazoa</taxon>
        <taxon>Chordata</taxon>
        <taxon>Craniata</taxon>
        <taxon>Vertebrata</taxon>
        <taxon>Euteleostomi</taxon>
        <taxon>Actinopterygii</taxon>
        <taxon>Neopterygii</taxon>
        <taxon>Teleostei</taxon>
        <taxon>Ostariophysi</taxon>
        <taxon>Cypriniformes</taxon>
        <taxon>Cyprinidae</taxon>
        <taxon>Cyprininae</taxon>
        <taxon>Carassius</taxon>
    </lineage>
</organism>
<evidence type="ECO:0000256" key="1">
    <source>
        <dbReference type="ARBA" id="ARBA00022729"/>
    </source>
</evidence>
<sequence>KVTTPSSDPCSDYNILNDDWRDLRQNSQSYDHDDTAVEWSGWYRLYLNGESAQLSEWCVTLARCGGEVGLYLNGSHPQLEDGVVTREVLGSSSLLWSSNQCGYFRSTPIQVKACPGDYYVYKLDKPDVSIPRPTYCAVAFNSISNDPCYNYESLDRPWRATNEIGFYICDESFSWNGWYRLLYNGANIRMPESCVNAGSCNTDYSLSLTGPHPQVEDGVVIMEVCTRTWHSSYNLMKTPIRVKACPGDYYVYELVNQLAYGCSGYCTDVNTISLVSTASPATSPGFSMTLNYDPCYNYNILDNYWRSTLWYMSGHDDTRVEWHGWYRLFINGSSAQMPEWCFSQMSCGGFSSLWLGGPHPQPEDGVVTREIYGSVNDQCSYYRSDPIQVKACPENYYVYRLLRPKPSIPVPVYCAVLFNTPNTDPCYDYTSLDDPWRATDNYYNNYMCDYNVNWNGWYRLFYNGQSVQMSESSVGYGMCGTPYPLWLNGPHPQLEDGVVIRQVCGSTWNDGCGYKSHPIQVKACPGNYYVYEFVGPTFCASYCADVTKLASTTKSETTVTIPPTESSTLSVTTPEEAISFDPCYNYTVLDDSWRSTSNHYSSYIFCDAGVTWVGWYRLFIGGQSGQMPETCVDKFSCGTHAPLWLNGQHPQVEDGVVTRNICGHWGNDCCYFQSNPINVKACPGNYYVYEFVQPNFCFGTYCADIYEAIVV</sequence>
<accession>A0A6P6NGG5</accession>
<dbReference type="GeneID" id="113080020"/>
<dbReference type="Proteomes" id="UP000515129">
    <property type="component" value="Unplaced"/>
</dbReference>